<organism evidence="1">
    <name type="scientific">marine sediment metagenome</name>
    <dbReference type="NCBI Taxonomy" id="412755"/>
    <lineage>
        <taxon>unclassified sequences</taxon>
        <taxon>metagenomes</taxon>
        <taxon>ecological metagenomes</taxon>
    </lineage>
</organism>
<evidence type="ECO:0000313" key="1">
    <source>
        <dbReference type="EMBL" id="GAG79638.1"/>
    </source>
</evidence>
<accession>X1B639</accession>
<proteinExistence type="predicted"/>
<gene>
    <name evidence="1" type="ORF">S01H4_21390</name>
</gene>
<sequence length="70" mass="8113">MNVMRRCFLCTPDGRIELVRLNKSTSTTNAALDSVQKGDIISIDNVIQTKPHYWQVSRHTHIKIMYKTTH</sequence>
<protein>
    <submittedName>
        <fullName evidence="1">Uncharacterized protein</fullName>
    </submittedName>
</protein>
<dbReference type="EMBL" id="BART01009685">
    <property type="protein sequence ID" value="GAG79638.1"/>
    <property type="molecule type" value="Genomic_DNA"/>
</dbReference>
<comment type="caution">
    <text evidence="1">The sequence shown here is derived from an EMBL/GenBank/DDBJ whole genome shotgun (WGS) entry which is preliminary data.</text>
</comment>
<reference evidence="1" key="1">
    <citation type="journal article" date="2014" name="Front. Microbiol.">
        <title>High frequency of phylogenetically diverse reductive dehalogenase-homologous genes in deep subseafloor sedimentary metagenomes.</title>
        <authorList>
            <person name="Kawai M."/>
            <person name="Futagami T."/>
            <person name="Toyoda A."/>
            <person name="Takaki Y."/>
            <person name="Nishi S."/>
            <person name="Hori S."/>
            <person name="Arai W."/>
            <person name="Tsubouchi T."/>
            <person name="Morono Y."/>
            <person name="Uchiyama I."/>
            <person name="Ito T."/>
            <person name="Fujiyama A."/>
            <person name="Inagaki F."/>
            <person name="Takami H."/>
        </authorList>
    </citation>
    <scope>NUCLEOTIDE SEQUENCE</scope>
    <source>
        <strain evidence="1">Expedition CK06-06</strain>
    </source>
</reference>
<dbReference type="AlphaFoldDB" id="X1B639"/>
<name>X1B639_9ZZZZ</name>